<gene>
    <name evidence="1" type="ORF">Plil01_001567800</name>
</gene>
<keyword evidence="2" id="KW-1185">Reference proteome</keyword>
<sequence>MESMATSMAEHLRRQEYSRLRRSGNSLLGEPPVSDDAAELLLEAYDREDSFSEEYLAYVKSQRPFTPDPTSHAVVIDTGTYCANVPLPVVVNSFLQDHGNKIVKATLAHCEVGMLEKLPSGGILVHVRTAEAESHLVGQEVNLLGKKFKLKRQSILARKFFLDVSGIHSSDEADTLAVALSAKGARVFYWTPRDVNIKMKIATPTWRFYFGSTTAPSCLVVHQYVTHQLAYGKKLYLARGKHSTPPPTRCPTYKLSAYAVQLPFGSELDHFLQKPTECACPTQQLLDMTEVSDDLVEAITLKEASSSAELSNLSSPPSNAGHIESADDDTDMLVYAIDAPEHCAAGFKHGEFELADENPYSPLESEECDFDVFQPETTPELPEAVVMFCPVIFQHHAWLQYIVENTDEGLPHKHVKLLSDKSLLMLLRSEFGQQLLSTASQIAPKSSILIGLEALRKSSVVATSLPTLSSTLMTEPFQVSAMEVEIEN</sequence>
<proteinExistence type="predicted"/>
<organism evidence="1 2">
    <name type="scientific">Phytophthora lilii</name>
    <dbReference type="NCBI Taxonomy" id="2077276"/>
    <lineage>
        <taxon>Eukaryota</taxon>
        <taxon>Sar</taxon>
        <taxon>Stramenopiles</taxon>
        <taxon>Oomycota</taxon>
        <taxon>Peronosporomycetes</taxon>
        <taxon>Peronosporales</taxon>
        <taxon>Peronosporaceae</taxon>
        <taxon>Phytophthora</taxon>
    </lineage>
</organism>
<accession>A0A9W7CP84</accession>
<dbReference type="EMBL" id="BSXW01001492">
    <property type="protein sequence ID" value="GMF37193.1"/>
    <property type="molecule type" value="Genomic_DNA"/>
</dbReference>
<evidence type="ECO:0000313" key="1">
    <source>
        <dbReference type="EMBL" id="GMF37193.1"/>
    </source>
</evidence>
<dbReference type="OrthoDB" id="128387at2759"/>
<name>A0A9W7CP84_9STRA</name>
<evidence type="ECO:0000313" key="2">
    <source>
        <dbReference type="Proteomes" id="UP001165083"/>
    </source>
</evidence>
<dbReference type="AlphaFoldDB" id="A0A9W7CP84"/>
<protein>
    <submittedName>
        <fullName evidence="1">Unnamed protein product</fullName>
    </submittedName>
</protein>
<dbReference type="Proteomes" id="UP001165083">
    <property type="component" value="Unassembled WGS sequence"/>
</dbReference>
<comment type="caution">
    <text evidence="1">The sequence shown here is derived from an EMBL/GenBank/DDBJ whole genome shotgun (WGS) entry which is preliminary data.</text>
</comment>
<reference evidence="1" key="1">
    <citation type="submission" date="2023-04" db="EMBL/GenBank/DDBJ databases">
        <title>Phytophthora lilii NBRC 32176.</title>
        <authorList>
            <person name="Ichikawa N."/>
            <person name="Sato H."/>
            <person name="Tonouchi N."/>
        </authorList>
    </citation>
    <scope>NUCLEOTIDE SEQUENCE</scope>
    <source>
        <strain evidence="1">NBRC 32176</strain>
    </source>
</reference>